<protein>
    <recommendedName>
        <fullName evidence="1">DUF397 domain-containing protein</fullName>
    </recommendedName>
</protein>
<sequence>MPELEFRKSSYSGTGNNCVEVADIPGASAVRDTQNRQAGHLLFPGAEWAALLSTARTDQV</sequence>
<dbReference type="Pfam" id="PF04149">
    <property type="entry name" value="DUF397"/>
    <property type="match status" value="1"/>
</dbReference>
<accession>A0ABR9HP36</accession>
<proteinExistence type="predicted"/>
<keyword evidence="3" id="KW-1185">Reference proteome</keyword>
<evidence type="ECO:0000313" key="2">
    <source>
        <dbReference type="EMBL" id="MBE1460791.1"/>
    </source>
</evidence>
<comment type="caution">
    <text evidence="2">The sequence shown here is derived from an EMBL/GenBank/DDBJ whole genome shotgun (WGS) entry which is preliminary data.</text>
</comment>
<gene>
    <name evidence="2" type="ORF">H4W79_005005</name>
</gene>
<evidence type="ECO:0000259" key="1">
    <source>
        <dbReference type="Pfam" id="PF04149"/>
    </source>
</evidence>
<name>A0ABR9HP36_9ACTN</name>
<dbReference type="Proteomes" id="UP000598217">
    <property type="component" value="Unassembled WGS sequence"/>
</dbReference>
<dbReference type="RefSeq" id="WP_191267920.1">
    <property type="nucleotide sequence ID" value="NZ_BMXJ01000001.1"/>
</dbReference>
<dbReference type="EMBL" id="JADBDY010000001">
    <property type="protein sequence ID" value="MBE1460791.1"/>
    <property type="molecule type" value="Genomic_DNA"/>
</dbReference>
<dbReference type="InterPro" id="IPR007278">
    <property type="entry name" value="DUF397"/>
</dbReference>
<reference evidence="2 3" key="1">
    <citation type="submission" date="2020-10" db="EMBL/GenBank/DDBJ databases">
        <title>Sequencing the genomes of 1000 actinobacteria strains.</title>
        <authorList>
            <person name="Klenk H.-P."/>
        </authorList>
    </citation>
    <scope>NUCLEOTIDE SEQUENCE [LARGE SCALE GENOMIC DNA]</scope>
    <source>
        <strain evidence="2 3">DSM 45157</strain>
    </source>
</reference>
<feature type="domain" description="DUF397" evidence="1">
    <location>
        <begin position="5"/>
        <end position="56"/>
    </location>
</feature>
<evidence type="ECO:0000313" key="3">
    <source>
        <dbReference type="Proteomes" id="UP000598217"/>
    </source>
</evidence>
<organism evidence="2 3">
    <name type="scientific">Nocardiopsis terrae</name>
    <dbReference type="NCBI Taxonomy" id="372655"/>
    <lineage>
        <taxon>Bacteria</taxon>
        <taxon>Bacillati</taxon>
        <taxon>Actinomycetota</taxon>
        <taxon>Actinomycetes</taxon>
        <taxon>Streptosporangiales</taxon>
        <taxon>Nocardiopsidaceae</taxon>
        <taxon>Nocardiopsis</taxon>
    </lineage>
</organism>